<evidence type="ECO:0000256" key="2">
    <source>
        <dbReference type="ARBA" id="ARBA00023125"/>
    </source>
</evidence>
<dbReference type="InterPro" id="IPR011075">
    <property type="entry name" value="TetR_C"/>
</dbReference>
<dbReference type="PANTHER" id="PTHR47506:SF3">
    <property type="entry name" value="HTH-TYPE TRANSCRIPTIONAL REGULATOR LMRA"/>
    <property type="match status" value="1"/>
</dbReference>
<dbReference type="RefSeq" id="WP_320499929.1">
    <property type="nucleotide sequence ID" value="NZ_JAXCLX010000001.1"/>
</dbReference>
<dbReference type="Gene3D" id="1.10.357.10">
    <property type="entry name" value="Tetracycline Repressor, domain 2"/>
    <property type="match status" value="1"/>
</dbReference>
<reference evidence="6 7" key="1">
    <citation type="journal article" date="2013" name="Antonie Van Leeuwenhoek">
        <title>Dongia rigui sp. nov., isolated from freshwater of a large wetland in Korea.</title>
        <authorList>
            <person name="Baik K.S."/>
            <person name="Hwang Y.M."/>
            <person name="Choi J.S."/>
            <person name="Kwon J."/>
            <person name="Seong C.N."/>
        </authorList>
    </citation>
    <scope>NUCLEOTIDE SEQUENCE [LARGE SCALE GENOMIC DNA]</scope>
    <source>
        <strain evidence="6 7">04SU4-P</strain>
    </source>
</reference>
<comment type="caution">
    <text evidence="6">The sequence shown here is derived from an EMBL/GenBank/DDBJ whole genome shotgun (WGS) entry which is preliminary data.</text>
</comment>
<gene>
    <name evidence="6" type="ORF">SMD31_06170</name>
</gene>
<dbReference type="InterPro" id="IPR009057">
    <property type="entry name" value="Homeodomain-like_sf"/>
</dbReference>
<keyword evidence="2 4" id="KW-0238">DNA-binding</keyword>
<dbReference type="PROSITE" id="PS01081">
    <property type="entry name" value="HTH_TETR_1"/>
    <property type="match status" value="1"/>
</dbReference>
<evidence type="ECO:0000313" key="6">
    <source>
        <dbReference type="EMBL" id="MDY0871497.1"/>
    </source>
</evidence>
<evidence type="ECO:0000256" key="4">
    <source>
        <dbReference type="PROSITE-ProRule" id="PRU00335"/>
    </source>
</evidence>
<dbReference type="Proteomes" id="UP001271769">
    <property type="component" value="Unassembled WGS sequence"/>
</dbReference>
<keyword evidence="1" id="KW-0805">Transcription regulation</keyword>
<feature type="DNA-binding region" description="H-T-H motif" evidence="4">
    <location>
        <begin position="39"/>
        <end position="58"/>
    </location>
</feature>
<dbReference type="InterPro" id="IPR023772">
    <property type="entry name" value="DNA-bd_HTH_TetR-type_CS"/>
</dbReference>
<keyword evidence="3" id="KW-0804">Transcription</keyword>
<evidence type="ECO:0000256" key="1">
    <source>
        <dbReference type="ARBA" id="ARBA00023015"/>
    </source>
</evidence>
<dbReference type="PROSITE" id="PS50977">
    <property type="entry name" value="HTH_TETR_2"/>
    <property type="match status" value="1"/>
</dbReference>
<dbReference type="PRINTS" id="PR00455">
    <property type="entry name" value="HTHTETR"/>
</dbReference>
<protein>
    <submittedName>
        <fullName evidence="6">Helix-turn-helix domain-containing protein</fullName>
    </submittedName>
</protein>
<accession>A0ABU5DW24</accession>
<evidence type="ECO:0000313" key="7">
    <source>
        <dbReference type="Proteomes" id="UP001271769"/>
    </source>
</evidence>
<dbReference type="SUPFAM" id="SSF46689">
    <property type="entry name" value="Homeodomain-like"/>
    <property type="match status" value="1"/>
</dbReference>
<organism evidence="6 7">
    <name type="scientific">Dongia rigui</name>
    <dbReference type="NCBI Taxonomy" id="940149"/>
    <lineage>
        <taxon>Bacteria</taxon>
        <taxon>Pseudomonadati</taxon>
        <taxon>Pseudomonadota</taxon>
        <taxon>Alphaproteobacteria</taxon>
        <taxon>Rhodospirillales</taxon>
        <taxon>Dongiaceae</taxon>
        <taxon>Dongia</taxon>
    </lineage>
</organism>
<feature type="domain" description="HTH tetR-type" evidence="5">
    <location>
        <begin position="16"/>
        <end position="76"/>
    </location>
</feature>
<sequence>MSERKKPSNKSGIARGEARLRLLDAALQVIREKGYAASSVDDICQAAGVTKGAFFHHFAAKEDLAVAAADHFAAMAEGIFATAPYRALPRAKDRVIGYVRFRQAIMDRALAEFTCLLGTMVQEAYDTHPVIRTACDRHMSDHAAMVQRDIDAAMAEEGLSPDWTAESLAFYIQAVMQGSFIFAKAKQGPAIAKANLDHLITYLEIALSQKP</sequence>
<dbReference type="SUPFAM" id="SSF48498">
    <property type="entry name" value="Tetracyclin repressor-like, C-terminal domain"/>
    <property type="match status" value="1"/>
</dbReference>
<dbReference type="EMBL" id="JAXCLX010000001">
    <property type="protein sequence ID" value="MDY0871497.1"/>
    <property type="molecule type" value="Genomic_DNA"/>
</dbReference>
<evidence type="ECO:0000259" key="5">
    <source>
        <dbReference type="PROSITE" id="PS50977"/>
    </source>
</evidence>
<dbReference type="Pfam" id="PF00440">
    <property type="entry name" value="TetR_N"/>
    <property type="match status" value="1"/>
</dbReference>
<keyword evidence="7" id="KW-1185">Reference proteome</keyword>
<proteinExistence type="predicted"/>
<name>A0ABU5DW24_9PROT</name>
<evidence type="ECO:0000256" key="3">
    <source>
        <dbReference type="ARBA" id="ARBA00023163"/>
    </source>
</evidence>
<dbReference type="InterPro" id="IPR001647">
    <property type="entry name" value="HTH_TetR"/>
</dbReference>
<dbReference type="InterPro" id="IPR036271">
    <property type="entry name" value="Tet_transcr_reg_TetR-rel_C_sf"/>
</dbReference>
<dbReference type="Pfam" id="PF16925">
    <property type="entry name" value="TetR_C_13"/>
    <property type="match status" value="1"/>
</dbReference>
<dbReference type="PANTHER" id="PTHR47506">
    <property type="entry name" value="TRANSCRIPTIONAL REGULATORY PROTEIN"/>
    <property type="match status" value="1"/>
</dbReference>